<organism evidence="2 3">
    <name type="scientific">Candidatus Woesebacteria bacterium RBG_13_36_22</name>
    <dbReference type="NCBI Taxonomy" id="1802478"/>
    <lineage>
        <taxon>Bacteria</taxon>
        <taxon>Candidatus Woeseibacteriota</taxon>
    </lineage>
</organism>
<dbReference type="Pfam" id="PF18903">
    <property type="entry name" value="DUF5659"/>
    <property type="match status" value="1"/>
</dbReference>
<comment type="caution">
    <text evidence="2">The sequence shown here is derived from an EMBL/GenBank/DDBJ whole genome shotgun (WGS) entry which is preliminary data.</text>
</comment>
<accession>A0A1F7X2U8</accession>
<dbReference type="Proteomes" id="UP000176939">
    <property type="component" value="Unassembled WGS sequence"/>
</dbReference>
<dbReference type="AlphaFoldDB" id="A0A1F7X2U8"/>
<name>A0A1F7X2U8_9BACT</name>
<evidence type="ECO:0000313" key="3">
    <source>
        <dbReference type="Proteomes" id="UP000176939"/>
    </source>
</evidence>
<evidence type="ECO:0000259" key="1">
    <source>
        <dbReference type="Pfam" id="PF18903"/>
    </source>
</evidence>
<gene>
    <name evidence="2" type="ORF">A2Z67_05160</name>
</gene>
<dbReference type="EMBL" id="MGFQ01000024">
    <property type="protein sequence ID" value="OGM09301.1"/>
    <property type="molecule type" value="Genomic_DNA"/>
</dbReference>
<reference evidence="2 3" key="1">
    <citation type="journal article" date="2016" name="Nat. Commun.">
        <title>Thousands of microbial genomes shed light on interconnected biogeochemical processes in an aquifer system.</title>
        <authorList>
            <person name="Anantharaman K."/>
            <person name="Brown C.T."/>
            <person name="Hug L.A."/>
            <person name="Sharon I."/>
            <person name="Castelle C.J."/>
            <person name="Probst A.J."/>
            <person name="Thomas B.C."/>
            <person name="Singh A."/>
            <person name="Wilkins M.J."/>
            <person name="Karaoz U."/>
            <person name="Brodie E.L."/>
            <person name="Williams K.H."/>
            <person name="Hubbard S.S."/>
            <person name="Banfield J.F."/>
        </authorList>
    </citation>
    <scope>NUCLEOTIDE SEQUENCE [LARGE SCALE GENOMIC DNA]</scope>
</reference>
<proteinExistence type="predicted"/>
<evidence type="ECO:0000313" key="2">
    <source>
        <dbReference type="EMBL" id="OGM09301.1"/>
    </source>
</evidence>
<feature type="domain" description="DUF5659" evidence="1">
    <location>
        <begin position="11"/>
        <end position="78"/>
    </location>
</feature>
<dbReference type="InterPro" id="IPR043718">
    <property type="entry name" value="DUF5659"/>
</dbReference>
<protein>
    <recommendedName>
        <fullName evidence="1">DUF5659 domain-containing protein</fullName>
    </recommendedName>
</protein>
<sequence>MTEGNVAKEKELSDIALVSYLACRDYKIKKIRKDREKSWFCFEDTESLEKDIMAFLNREATVDPLRFSETLRNLKSLARQGERT</sequence>